<protein>
    <submittedName>
        <fullName evidence="2">Uncharacterized protein</fullName>
    </submittedName>
</protein>
<dbReference type="Proteomes" id="UP000285776">
    <property type="component" value="Unassembled WGS sequence"/>
</dbReference>
<reference evidence="2 3" key="1">
    <citation type="submission" date="2018-08" db="EMBL/GenBank/DDBJ databases">
        <title>A genome reference for cultivated species of the human gut microbiota.</title>
        <authorList>
            <person name="Zou Y."/>
            <person name="Xue W."/>
            <person name="Luo G."/>
        </authorList>
    </citation>
    <scope>NUCLEOTIDE SEQUENCE [LARGE SCALE GENOMIC DNA]</scope>
    <source>
        <strain evidence="2 3">AF10-17</strain>
    </source>
</reference>
<keyword evidence="1" id="KW-0812">Transmembrane</keyword>
<keyword evidence="1" id="KW-1133">Transmembrane helix</keyword>
<gene>
    <name evidence="2" type="ORF">DWV53_14765</name>
</gene>
<name>A0AA92W8X1_9BACT</name>
<feature type="transmembrane region" description="Helical" evidence="1">
    <location>
        <begin position="164"/>
        <end position="185"/>
    </location>
</feature>
<comment type="caution">
    <text evidence="2">The sequence shown here is derived from an EMBL/GenBank/DDBJ whole genome shotgun (WGS) entry which is preliminary data.</text>
</comment>
<organism evidence="2 3">
    <name type="scientific">Segatella copri</name>
    <dbReference type="NCBI Taxonomy" id="165179"/>
    <lineage>
        <taxon>Bacteria</taxon>
        <taxon>Pseudomonadati</taxon>
        <taxon>Bacteroidota</taxon>
        <taxon>Bacteroidia</taxon>
        <taxon>Bacteroidales</taxon>
        <taxon>Prevotellaceae</taxon>
        <taxon>Segatella</taxon>
    </lineage>
</organism>
<dbReference type="EMBL" id="QSAV01000080">
    <property type="protein sequence ID" value="RGW73860.1"/>
    <property type="molecule type" value="Genomic_DNA"/>
</dbReference>
<keyword evidence="1" id="KW-0472">Membrane</keyword>
<feature type="transmembrane region" description="Helical" evidence="1">
    <location>
        <begin position="231"/>
        <end position="252"/>
    </location>
</feature>
<evidence type="ECO:0000313" key="3">
    <source>
        <dbReference type="Proteomes" id="UP000285776"/>
    </source>
</evidence>
<evidence type="ECO:0000313" key="2">
    <source>
        <dbReference type="EMBL" id="RGW73860.1"/>
    </source>
</evidence>
<accession>A0AA92W8X1</accession>
<dbReference type="AlphaFoldDB" id="A0AA92W8X1"/>
<evidence type="ECO:0000256" key="1">
    <source>
        <dbReference type="SAM" id="Phobius"/>
    </source>
</evidence>
<proteinExistence type="predicted"/>
<sequence length="266" mass="31274">MNKTKLIKILFNTKEMTNEEILEFKTFLAKLYAELFSDPSLEKRVQTLAMIIDTKVESNNLEVQNAKNSLYLDIKYFISVYLRNKRKKDYGYEDYNRDLLLEYVLSPFLSVEQQYRLLVYLKYLLETLSYETAWLSNKIFEKKLKIAKKNKSIKYLLLLSSRNLWTILISILSLYFIECIILLPAPLSCMEWYTFQKVFISSNAFINHLANVITLHFDCIDNSAKISFTTLGLVSLVLWNVVYVVVGVNFLFKNLFASFNVDELEK</sequence>